<feature type="compositionally biased region" description="Pro residues" evidence="1">
    <location>
        <begin position="106"/>
        <end position="115"/>
    </location>
</feature>
<feature type="compositionally biased region" description="Basic and acidic residues" evidence="1">
    <location>
        <begin position="70"/>
        <end position="81"/>
    </location>
</feature>
<dbReference type="PROSITE" id="PS50222">
    <property type="entry name" value="EF_HAND_2"/>
    <property type="match status" value="2"/>
</dbReference>
<feature type="compositionally biased region" description="Low complexity" evidence="1">
    <location>
        <begin position="134"/>
        <end position="150"/>
    </location>
</feature>
<dbReference type="Pfam" id="PF13202">
    <property type="entry name" value="EF-hand_5"/>
    <property type="match status" value="1"/>
</dbReference>
<dbReference type="EMBL" id="RJVO01000008">
    <property type="protein sequence ID" value="ROH86708.1"/>
    <property type="molecule type" value="Genomic_DNA"/>
</dbReference>
<evidence type="ECO:0000259" key="2">
    <source>
        <dbReference type="PROSITE" id="PS50222"/>
    </source>
</evidence>
<feature type="compositionally biased region" description="Polar residues" evidence="1">
    <location>
        <begin position="170"/>
        <end position="194"/>
    </location>
</feature>
<protein>
    <recommendedName>
        <fullName evidence="2">EF-hand domain-containing protein</fullName>
    </recommendedName>
</protein>
<accession>A0A3N0V2L8</accession>
<comment type="caution">
    <text evidence="3">The sequence shown here is derived from an EMBL/GenBank/DDBJ whole genome shotgun (WGS) entry which is preliminary data.</text>
</comment>
<keyword evidence="4" id="KW-1185">Reference proteome</keyword>
<feature type="domain" description="EF-hand" evidence="2">
    <location>
        <begin position="142"/>
        <end position="177"/>
    </location>
</feature>
<dbReference type="AlphaFoldDB" id="A0A3N0V2L8"/>
<name>A0A3N0V2L8_9GAMM</name>
<organism evidence="3 4">
    <name type="scientific">Stagnimonas aquatica</name>
    <dbReference type="NCBI Taxonomy" id="2689987"/>
    <lineage>
        <taxon>Bacteria</taxon>
        <taxon>Pseudomonadati</taxon>
        <taxon>Pseudomonadota</taxon>
        <taxon>Gammaproteobacteria</taxon>
        <taxon>Nevskiales</taxon>
        <taxon>Nevskiaceae</taxon>
        <taxon>Stagnimonas</taxon>
    </lineage>
</organism>
<gene>
    <name evidence="3" type="ORF">ED208_14815</name>
</gene>
<dbReference type="InParanoid" id="A0A3N0V2L8"/>
<sequence>MSIAAIGSTASSWTATHPKVNLADALFAKLDTNNQGYLSDTDLEKVLGASTSAETGGDSEAQTLFKALDSDSDGKVSKDELSSALEKVSAQLGEDRMRSQLGGPAGGPPPPPPGGRPDDEGLSQEQLSTMAADAPAGSSQASALSALAASFDEADTNEDGKVSFQEAMAFQQSQSGGELSGNTRQSPEANQPGVSDSDLGRLVKLIAQYLGVQDDSGAGSQVALSVSA</sequence>
<dbReference type="CDD" id="cd00051">
    <property type="entry name" value="EFh"/>
    <property type="match status" value="1"/>
</dbReference>
<evidence type="ECO:0000313" key="3">
    <source>
        <dbReference type="EMBL" id="ROH86708.1"/>
    </source>
</evidence>
<dbReference type="PROSITE" id="PS00018">
    <property type="entry name" value="EF_HAND_1"/>
    <property type="match status" value="1"/>
</dbReference>
<dbReference type="Proteomes" id="UP000282106">
    <property type="component" value="Unassembled WGS sequence"/>
</dbReference>
<evidence type="ECO:0000313" key="4">
    <source>
        <dbReference type="Proteomes" id="UP000282106"/>
    </source>
</evidence>
<dbReference type="InterPro" id="IPR002048">
    <property type="entry name" value="EF_hand_dom"/>
</dbReference>
<evidence type="ECO:0000256" key="1">
    <source>
        <dbReference type="SAM" id="MobiDB-lite"/>
    </source>
</evidence>
<reference evidence="3 4" key="1">
    <citation type="submission" date="2018-10" db="EMBL/GenBank/DDBJ databases">
        <authorList>
            <person name="Chen W.-M."/>
        </authorList>
    </citation>
    <scope>NUCLEOTIDE SEQUENCE [LARGE SCALE GENOMIC DNA]</scope>
    <source>
        <strain evidence="3 4">THS-13</strain>
    </source>
</reference>
<dbReference type="InterPro" id="IPR011992">
    <property type="entry name" value="EF-hand-dom_pair"/>
</dbReference>
<dbReference type="GO" id="GO:0005509">
    <property type="term" value="F:calcium ion binding"/>
    <property type="evidence" value="ECO:0007669"/>
    <property type="project" value="InterPro"/>
</dbReference>
<dbReference type="Pfam" id="PF13499">
    <property type="entry name" value="EF-hand_7"/>
    <property type="match status" value="1"/>
</dbReference>
<dbReference type="InterPro" id="IPR018247">
    <property type="entry name" value="EF_Hand_1_Ca_BS"/>
</dbReference>
<proteinExistence type="predicted"/>
<dbReference type="RefSeq" id="WP_123212697.1">
    <property type="nucleotide sequence ID" value="NZ_RJVO01000008.1"/>
</dbReference>
<feature type="region of interest" description="Disordered" evidence="1">
    <location>
        <begin position="70"/>
        <end position="197"/>
    </location>
</feature>
<dbReference type="SMART" id="SM00054">
    <property type="entry name" value="EFh"/>
    <property type="match status" value="3"/>
</dbReference>
<feature type="domain" description="EF-hand" evidence="2">
    <location>
        <begin position="56"/>
        <end position="91"/>
    </location>
</feature>
<dbReference type="SUPFAM" id="SSF47473">
    <property type="entry name" value="EF-hand"/>
    <property type="match status" value="1"/>
</dbReference>
<dbReference type="Gene3D" id="1.10.238.10">
    <property type="entry name" value="EF-hand"/>
    <property type="match status" value="2"/>
</dbReference>